<dbReference type="EMBL" id="JAGPNK010000031">
    <property type="protein sequence ID" value="KAH7303602.1"/>
    <property type="molecule type" value="Genomic_DNA"/>
</dbReference>
<reference evidence="1" key="1">
    <citation type="journal article" date="2021" name="Nat. Commun.">
        <title>Genetic determinants of endophytism in the Arabidopsis root mycobiome.</title>
        <authorList>
            <person name="Mesny F."/>
            <person name="Miyauchi S."/>
            <person name="Thiergart T."/>
            <person name="Pickel B."/>
            <person name="Atanasova L."/>
            <person name="Karlsson M."/>
            <person name="Huettel B."/>
            <person name="Barry K.W."/>
            <person name="Haridas S."/>
            <person name="Chen C."/>
            <person name="Bauer D."/>
            <person name="Andreopoulos W."/>
            <person name="Pangilinan J."/>
            <person name="LaButti K."/>
            <person name="Riley R."/>
            <person name="Lipzen A."/>
            <person name="Clum A."/>
            <person name="Drula E."/>
            <person name="Henrissat B."/>
            <person name="Kohler A."/>
            <person name="Grigoriev I.V."/>
            <person name="Martin F.M."/>
            <person name="Hacquard S."/>
        </authorList>
    </citation>
    <scope>NUCLEOTIDE SEQUENCE</scope>
    <source>
        <strain evidence="1">MPI-CAGE-CH-0235</strain>
    </source>
</reference>
<name>A0A8K0SHE5_9HYPO</name>
<protein>
    <submittedName>
        <fullName evidence="1">Uncharacterized protein</fullName>
    </submittedName>
</protein>
<organism evidence="1 2">
    <name type="scientific">Stachybotrys elegans</name>
    <dbReference type="NCBI Taxonomy" id="80388"/>
    <lineage>
        <taxon>Eukaryota</taxon>
        <taxon>Fungi</taxon>
        <taxon>Dikarya</taxon>
        <taxon>Ascomycota</taxon>
        <taxon>Pezizomycotina</taxon>
        <taxon>Sordariomycetes</taxon>
        <taxon>Hypocreomycetidae</taxon>
        <taxon>Hypocreales</taxon>
        <taxon>Stachybotryaceae</taxon>
        <taxon>Stachybotrys</taxon>
    </lineage>
</organism>
<evidence type="ECO:0000313" key="1">
    <source>
        <dbReference type="EMBL" id="KAH7303602.1"/>
    </source>
</evidence>
<dbReference type="Proteomes" id="UP000813444">
    <property type="component" value="Unassembled WGS sequence"/>
</dbReference>
<gene>
    <name evidence="1" type="ORF">B0I35DRAFT_415058</name>
</gene>
<comment type="caution">
    <text evidence="1">The sequence shown here is derived from an EMBL/GenBank/DDBJ whole genome shotgun (WGS) entry which is preliminary data.</text>
</comment>
<evidence type="ECO:0000313" key="2">
    <source>
        <dbReference type="Proteomes" id="UP000813444"/>
    </source>
</evidence>
<keyword evidence="2" id="KW-1185">Reference proteome</keyword>
<accession>A0A8K0SHE5</accession>
<proteinExistence type="predicted"/>
<dbReference type="AlphaFoldDB" id="A0A8K0SHE5"/>
<sequence>MYMPMAFLEFGHPSPWQCQHKGLVQKLVYAFRVAAMFRKDSQRLECRRINACKHIRIVAAEAVPPSLGGLRRNTRLFLDTLASKIIGRSLGYGDVATPNCPMEASQLMIVNTISLTSSYETLPHVELDHQGLQGQVAVAVWKFVDHQLENIDKADAHFPGTSSFDSYINGENSRS</sequence>